<organism evidence="2 3">
    <name type="scientific">Pararhizobium capsulatum DSM 1112</name>
    <dbReference type="NCBI Taxonomy" id="1121113"/>
    <lineage>
        <taxon>Bacteria</taxon>
        <taxon>Pseudomonadati</taxon>
        <taxon>Pseudomonadota</taxon>
        <taxon>Alphaproteobacteria</taxon>
        <taxon>Hyphomicrobiales</taxon>
        <taxon>Rhizobiaceae</taxon>
        <taxon>Rhizobium/Agrobacterium group</taxon>
        <taxon>Pararhizobium</taxon>
    </lineage>
</organism>
<comment type="caution">
    <text evidence="2">The sequence shown here is derived from an EMBL/GenBank/DDBJ whole genome shotgun (WGS) entry which is preliminary data.</text>
</comment>
<dbReference type="RefSeq" id="WP_307233705.1">
    <property type="nucleotide sequence ID" value="NZ_JAUSVF010000002.1"/>
</dbReference>
<reference evidence="2 3" key="1">
    <citation type="submission" date="2023-07" db="EMBL/GenBank/DDBJ databases">
        <title>Genomic Encyclopedia of Type Strains, Phase IV (KMG-IV): sequencing the most valuable type-strain genomes for metagenomic binning, comparative biology and taxonomic classification.</title>
        <authorList>
            <person name="Goeker M."/>
        </authorList>
    </citation>
    <scope>NUCLEOTIDE SEQUENCE [LARGE SCALE GENOMIC DNA]</scope>
    <source>
        <strain evidence="2 3">DSM 1112</strain>
    </source>
</reference>
<proteinExistence type="predicted"/>
<evidence type="ECO:0000313" key="2">
    <source>
        <dbReference type="EMBL" id="MDQ0322147.1"/>
    </source>
</evidence>
<name>A0ABU0BZ81_9HYPH</name>
<dbReference type="EMBL" id="JAUSVF010000002">
    <property type="protein sequence ID" value="MDQ0322147.1"/>
    <property type="molecule type" value="Genomic_DNA"/>
</dbReference>
<dbReference type="Proteomes" id="UP001230207">
    <property type="component" value="Unassembled WGS sequence"/>
</dbReference>
<sequence length="64" mass="7139">MVVEIKVGTVEAKLTAMSPDVLLSSPFLNEVTRLVKEEMKRDQALDKQRANDKTMVRPAPGRSL</sequence>
<feature type="region of interest" description="Disordered" evidence="1">
    <location>
        <begin position="39"/>
        <end position="64"/>
    </location>
</feature>
<keyword evidence="3" id="KW-1185">Reference proteome</keyword>
<gene>
    <name evidence="2" type="ORF">QO002_004353</name>
</gene>
<evidence type="ECO:0000256" key="1">
    <source>
        <dbReference type="SAM" id="MobiDB-lite"/>
    </source>
</evidence>
<protein>
    <submittedName>
        <fullName evidence="2">Uncharacterized protein</fullName>
    </submittedName>
</protein>
<evidence type="ECO:0000313" key="3">
    <source>
        <dbReference type="Proteomes" id="UP001230207"/>
    </source>
</evidence>
<feature type="compositionally biased region" description="Basic and acidic residues" evidence="1">
    <location>
        <begin position="39"/>
        <end position="55"/>
    </location>
</feature>
<accession>A0ABU0BZ81</accession>